<organism evidence="2 3">
    <name type="scientific">Meripilus lineatus</name>
    <dbReference type="NCBI Taxonomy" id="2056292"/>
    <lineage>
        <taxon>Eukaryota</taxon>
        <taxon>Fungi</taxon>
        <taxon>Dikarya</taxon>
        <taxon>Basidiomycota</taxon>
        <taxon>Agaricomycotina</taxon>
        <taxon>Agaricomycetes</taxon>
        <taxon>Polyporales</taxon>
        <taxon>Meripilaceae</taxon>
        <taxon>Meripilus</taxon>
    </lineage>
</organism>
<reference evidence="2" key="1">
    <citation type="submission" date="2022-07" db="EMBL/GenBank/DDBJ databases">
        <title>Genome Sequence of Physisporinus lineatus.</title>
        <authorList>
            <person name="Buettner E."/>
        </authorList>
    </citation>
    <scope>NUCLEOTIDE SEQUENCE</scope>
    <source>
        <strain evidence="2">VT162</strain>
    </source>
</reference>
<gene>
    <name evidence="2" type="ORF">NLI96_g1121</name>
</gene>
<feature type="compositionally biased region" description="Low complexity" evidence="1">
    <location>
        <begin position="125"/>
        <end position="136"/>
    </location>
</feature>
<keyword evidence="3" id="KW-1185">Reference proteome</keyword>
<evidence type="ECO:0000313" key="3">
    <source>
        <dbReference type="Proteomes" id="UP001212997"/>
    </source>
</evidence>
<feature type="compositionally biased region" description="Acidic residues" evidence="1">
    <location>
        <begin position="96"/>
        <end position="107"/>
    </location>
</feature>
<comment type="caution">
    <text evidence="2">The sequence shown here is derived from an EMBL/GenBank/DDBJ whole genome shotgun (WGS) entry which is preliminary data.</text>
</comment>
<protein>
    <submittedName>
        <fullName evidence="2">Uncharacterized protein</fullName>
    </submittedName>
</protein>
<evidence type="ECO:0000313" key="2">
    <source>
        <dbReference type="EMBL" id="KAJ3490841.1"/>
    </source>
</evidence>
<name>A0AAD5YLC4_9APHY</name>
<proteinExistence type="predicted"/>
<evidence type="ECO:0000256" key="1">
    <source>
        <dbReference type="SAM" id="MobiDB-lite"/>
    </source>
</evidence>
<dbReference type="AlphaFoldDB" id="A0AAD5YLC4"/>
<sequence>MAGRIRASLLTLGIFLATALKLTFTVWFWVLSPLVSRFAKAGALKPPNPDSEGKVIVTLELLLPTNSQLLFLLAREAGERTADEQADPLLSSPSDLGEDDSYQEEGSDNVASPLLPQCPPLVDTSDPSISSPLLPNSPATPLLSDALLQQSSHSIVNIADSPSWHAGTALDLESGLNCQSCEALGSDPQSHSHLDASCQTSSKLNASLLSLTRPGTPIITLSKVAACIQTPSLSRPSTPLPQYNQDLLSLGTSPTAQLDANDSPLPSFHIVPPEEARQNRARRCALTLPSSNSLLVPLSSGLPSLPTSPFLGLPPHAPTPCNSPLRASYEFLNHVAPPPFKEAALTQVLEDEAKMYRPANTGLRPLLLPKEVAKRNPQEPPVLPVVRRQSFCPKSLVLPQKVARSSVDFDAMARERSQDREPKTSKRMSANVESILCRRPAPMILTESPSLPLIEVSSPPEEHIEEVSIFQDFDILNEQSQLLDVTFQMLEDSIASTSSLDFMGDPRVGLGFEDLPQMHSSVTMLSNP</sequence>
<accession>A0AAD5YLC4</accession>
<dbReference type="Proteomes" id="UP001212997">
    <property type="component" value="Unassembled WGS sequence"/>
</dbReference>
<dbReference type="EMBL" id="JANAWD010000021">
    <property type="protein sequence ID" value="KAJ3490841.1"/>
    <property type="molecule type" value="Genomic_DNA"/>
</dbReference>
<feature type="region of interest" description="Disordered" evidence="1">
    <location>
        <begin position="82"/>
        <end position="136"/>
    </location>
</feature>